<sequence>MDQICIDQRRMRALQNNLDGTTVSYHIYNAIMSRAACAGSTVLSRFGKDLNRLQKAACAGSTVLSRFGKDLNRLQKELPSESLCHLLSQWSLHVEEMIELKTTVCRCFLITESRRLGHNTPHVPTSPPRESQPCLPLLLVSNTVGGVGGFWQGSWCPPGSSGGRTPWGRWSGLLPMSERTTPLWKVTGKGSRNRFEKAHWRGGQSLVVAHGGG</sequence>
<keyword evidence="2" id="KW-1185">Reference proteome</keyword>
<dbReference type="Proteomes" id="UP001412067">
    <property type="component" value="Unassembled WGS sequence"/>
</dbReference>
<proteinExistence type="predicted"/>
<organism evidence="1 2">
    <name type="scientific">Platanthera guangdongensis</name>
    <dbReference type="NCBI Taxonomy" id="2320717"/>
    <lineage>
        <taxon>Eukaryota</taxon>
        <taxon>Viridiplantae</taxon>
        <taxon>Streptophyta</taxon>
        <taxon>Embryophyta</taxon>
        <taxon>Tracheophyta</taxon>
        <taxon>Spermatophyta</taxon>
        <taxon>Magnoliopsida</taxon>
        <taxon>Liliopsida</taxon>
        <taxon>Asparagales</taxon>
        <taxon>Orchidaceae</taxon>
        <taxon>Orchidoideae</taxon>
        <taxon>Orchideae</taxon>
        <taxon>Orchidinae</taxon>
        <taxon>Platanthera</taxon>
    </lineage>
</organism>
<dbReference type="EMBL" id="JBBWWR010000014">
    <property type="protein sequence ID" value="KAK8953117.1"/>
    <property type="molecule type" value="Genomic_DNA"/>
</dbReference>
<reference evidence="1 2" key="1">
    <citation type="journal article" date="2022" name="Nat. Plants">
        <title>Genomes of leafy and leafless Platanthera orchids illuminate the evolution of mycoheterotrophy.</title>
        <authorList>
            <person name="Li M.H."/>
            <person name="Liu K.W."/>
            <person name="Li Z."/>
            <person name="Lu H.C."/>
            <person name="Ye Q.L."/>
            <person name="Zhang D."/>
            <person name="Wang J.Y."/>
            <person name="Li Y.F."/>
            <person name="Zhong Z.M."/>
            <person name="Liu X."/>
            <person name="Yu X."/>
            <person name="Liu D.K."/>
            <person name="Tu X.D."/>
            <person name="Liu B."/>
            <person name="Hao Y."/>
            <person name="Liao X.Y."/>
            <person name="Jiang Y.T."/>
            <person name="Sun W.H."/>
            <person name="Chen J."/>
            <person name="Chen Y.Q."/>
            <person name="Ai Y."/>
            <person name="Zhai J.W."/>
            <person name="Wu S.S."/>
            <person name="Zhou Z."/>
            <person name="Hsiao Y.Y."/>
            <person name="Wu W.L."/>
            <person name="Chen Y.Y."/>
            <person name="Lin Y.F."/>
            <person name="Hsu J.L."/>
            <person name="Li C.Y."/>
            <person name="Wang Z.W."/>
            <person name="Zhao X."/>
            <person name="Zhong W.Y."/>
            <person name="Ma X.K."/>
            <person name="Ma L."/>
            <person name="Huang J."/>
            <person name="Chen G.Z."/>
            <person name="Huang M.Z."/>
            <person name="Huang L."/>
            <person name="Peng D.H."/>
            <person name="Luo Y.B."/>
            <person name="Zou S.Q."/>
            <person name="Chen S.P."/>
            <person name="Lan S."/>
            <person name="Tsai W.C."/>
            <person name="Van de Peer Y."/>
            <person name="Liu Z.J."/>
        </authorList>
    </citation>
    <scope>NUCLEOTIDE SEQUENCE [LARGE SCALE GENOMIC DNA]</scope>
    <source>
        <strain evidence="1">Lor288</strain>
    </source>
</reference>
<evidence type="ECO:0000313" key="2">
    <source>
        <dbReference type="Proteomes" id="UP001412067"/>
    </source>
</evidence>
<gene>
    <name evidence="1" type="ORF">KSP40_PGU007807</name>
</gene>
<accession>A0ABR2LXN1</accession>
<protein>
    <submittedName>
        <fullName evidence="1">Uncharacterized protein</fullName>
    </submittedName>
</protein>
<name>A0ABR2LXN1_9ASPA</name>
<comment type="caution">
    <text evidence="1">The sequence shown here is derived from an EMBL/GenBank/DDBJ whole genome shotgun (WGS) entry which is preliminary data.</text>
</comment>
<evidence type="ECO:0000313" key="1">
    <source>
        <dbReference type="EMBL" id="KAK8953117.1"/>
    </source>
</evidence>